<protein>
    <recommendedName>
        <fullName evidence="21">Signal transduction histidine-protein kinase/phosphatase MprB</fullName>
        <ecNumber evidence="5">2.7.13.3</ecNumber>
    </recommendedName>
    <alternativeName>
        <fullName evidence="22">Mycobacterial persistence regulator B</fullName>
    </alternativeName>
</protein>
<dbReference type="SMART" id="SM00388">
    <property type="entry name" value="HisKA"/>
    <property type="match status" value="1"/>
</dbReference>
<dbReference type="InterPro" id="IPR003661">
    <property type="entry name" value="HisK_dim/P_dom"/>
</dbReference>
<keyword evidence="19" id="KW-0843">Virulence</keyword>
<dbReference type="PANTHER" id="PTHR44936">
    <property type="entry name" value="SENSOR PROTEIN CREC"/>
    <property type="match status" value="1"/>
</dbReference>
<dbReference type="InterPro" id="IPR005467">
    <property type="entry name" value="His_kinase_dom"/>
</dbReference>
<evidence type="ECO:0000256" key="8">
    <source>
        <dbReference type="ARBA" id="ARBA00022679"/>
    </source>
</evidence>
<dbReference type="GO" id="GO:0000155">
    <property type="term" value="F:phosphorelay sensor kinase activity"/>
    <property type="evidence" value="ECO:0007669"/>
    <property type="project" value="InterPro"/>
</dbReference>
<dbReference type="SMART" id="SM00304">
    <property type="entry name" value="HAMP"/>
    <property type="match status" value="1"/>
</dbReference>
<evidence type="ECO:0000259" key="24">
    <source>
        <dbReference type="PROSITE" id="PS50109"/>
    </source>
</evidence>
<dbReference type="InterPro" id="IPR036097">
    <property type="entry name" value="HisK_dim/P_sf"/>
</dbReference>
<gene>
    <name evidence="26" type="ORF">HMPREF1318_1885</name>
</gene>
<sequence>MRSLRGPLALLTAVFITGLAALGLISASDPPRADTARLNDAIQRLSAVWPHPEEAGLDGMADELRVVDASGNPVSLTARTEGSTEGGDADGQVVNQAGGLRTMQWTGEHRPLAAPVVVDGRVVAWALLDDGHNAAVAAHQRTFFWASAATLTAGFLLLLTLLMWINARVLVPFRKLERFASRVADGDLSAPLEMDRSNAFGAWTESFDLLRTELAASREREAAAQASKEALIAQIGHDLRTPVATISATAELLQLTEDSPAARERLRVIQSKSSQVDGLISDLFRAHADEIAALSVNPMDLETDEVTALMREADHGRLMEIAPLPAVLVRADRLRLAQVIDNVVQNSYKYAGTPIRVSGRIEEEALRLSLTDAGPGVAPDETGLIFARGQRGRNAAHAAGAPGQGLGLFTCAQLMERMGGHIEADLPDEGGLTITLSLPLA</sequence>
<dbReference type="PROSITE" id="PS50885">
    <property type="entry name" value="HAMP"/>
    <property type="match status" value="1"/>
</dbReference>
<dbReference type="InterPro" id="IPR004358">
    <property type="entry name" value="Sig_transdc_His_kin-like_C"/>
</dbReference>
<evidence type="ECO:0000256" key="13">
    <source>
        <dbReference type="ARBA" id="ARBA00022840"/>
    </source>
</evidence>
<evidence type="ECO:0000256" key="12">
    <source>
        <dbReference type="ARBA" id="ARBA00022801"/>
    </source>
</evidence>
<comment type="subcellular location">
    <subcellularLocation>
        <location evidence="4">Cell membrane</location>
        <topology evidence="4">Multi-pass membrane protein</topology>
    </subcellularLocation>
</comment>
<comment type="cofactor">
    <cofactor evidence="3">
        <name>Mg(2+)</name>
        <dbReference type="ChEBI" id="CHEBI:18420"/>
    </cofactor>
</comment>
<evidence type="ECO:0000256" key="22">
    <source>
        <dbReference type="ARBA" id="ARBA00041776"/>
    </source>
</evidence>
<accession>J0NP93</accession>
<dbReference type="Gene3D" id="3.30.565.10">
    <property type="entry name" value="Histidine kinase-like ATPase, C-terminal domain"/>
    <property type="match status" value="1"/>
</dbReference>
<dbReference type="RefSeq" id="WP_008730483.1">
    <property type="nucleotide sequence ID" value="NZ_AKFT01000055.1"/>
</dbReference>
<keyword evidence="12" id="KW-0378">Hydrolase</keyword>
<dbReference type="Pfam" id="PF02518">
    <property type="entry name" value="HATPase_c"/>
    <property type="match status" value="1"/>
</dbReference>
<evidence type="ECO:0000256" key="6">
    <source>
        <dbReference type="ARBA" id="ARBA00022475"/>
    </source>
</evidence>
<dbReference type="InterPro" id="IPR036890">
    <property type="entry name" value="HATPase_C_sf"/>
</dbReference>
<keyword evidence="17" id="KW-0902">Two-component regulatory system</keyword>
<dbReference type="CDD" id="cd00082">
    <property type="entry name" value="HisKA"/>
    <property type="match status" value="1"/>
</dbReference>
<dbReference type="SMART" id="SM00387">
    <property type="entry name" value="HATPase_c"/>
    <property type="match status" value="1"/>
</dbReference>
<evidence type="ECO:0000256" key="1">
    <source>
        <dbReference type="ARBA" id="ARBA00000085"/>
    </source>
</evidence>
<dbReference type="GO" id="GO:0005886">
    <property type="term" value="C:plasma membrane"/>
    <property type="evidence" value="ECO:0007669"/>
    <property type="project" value="UniProtKB-SubCell"/>
</dbReference>
<keyword evidence="10" id="KW-0547">Nucleotide-binding</keyword>
<name>J0NP93_9ACTO</name>
<dbReference type="SUPFAM" id="SSF55874">
    <property type="entry name" value="ATPase domain of HSP90 chaperone/DNA topoisomerase II/histidine kinase"/>
    <property type="match status" value="1"/>
</dbReference>
<keyword evidence="20" id="KW-0464">Manganese</keyword>
<dbReference type="PATRIC" id="fig|1125718.3.peg.781"/>
<keyword evidence="23" id="KW-0472">Membrane</keyword>
<dbReference type="OrthoDB" id="9757990at2"/>
<proteinExistence type="predicted"/>
<evidence type="ECO:0000256" key="3">
    <source>
        <dbReference type="ARBA" id="ARBA00001946"/>
    </source>
</evidence>
<evidence type="ECO:0000256" key="2">
    <source>
        <dbReference type="ARBA" id="ARBA00001936"/>
    </source>
</evidence>
<evidence type="ECO:0000256" key="10">
    <source>
        <dbReference type="ARBA" id="ARBA00022741"/>
    </source>
</evidence>
<comment type="caution">
    <text evidence="26">The sequence shown here is derived from an EMBL/GenBank/DDBJ whole genome shotgun (WGS) entry which is preliminary data.</text>
</comment>
<evidence type="ECO:0000256" key="14">
    <source>
        <dbReference type="ARBA" id="ARBA00022842"/>
    </source>
</evidence>
<organism evidence="26 27">
    <name type="scientific">Actinomyces massiliensis F0489</name>
    <dbReference type="NCBI Taxonomy" id="1125718"/>
    <lineage>
        <taxon>Bacteria</taxon>
        <taxon>Bacillati</taxon>
        <taxon>Actinomycetota</taxon>
        <taxon>Actinomycetes</taxon>
        <taxon>Actinomycetales</taxon>
        <taxon>Actinomycetaceae</taxon>
        <taxon>Actinomyces</taxon>
    </lineage>
</organism>
<comment type="catalytic activity">
    <reaction evidence="1">
        <text>ATP + protein L-histidine = ADP + protein N-phospho-L-histidine.</text>
        <dbReference type="EC" id="2.7.13.3"/>
    </reaction>
</comment>
<evidence type="ECO:0000256" key="7">
    <source>
        <dbReference type="ARBA" id="ARBA00022553"/>
    </source>
</evidence>
<feature type="domain" description="Histidine kinase" evidence="24">
    <location>
        <begin position="234"/>
        <end position="441"/>
    </location>
</feature>
<evidence type="ECO:0000256" key="15">
    <source>
        <dbReference type="ARBA" id="ARBA00022912"/>
    </source>
</evidence>
<dbReference type="GO" id="GO:0004721">
    <property type="term" value="F:phosphoprotein phosphatase activity"/>
    <property type="evidence" value="ECO:0007669"/>
    <property type="project" value="UniProtKB-KW"/>
</dbReference>
<keyword evidence="8" id="KW-0808">Transferase</keyword>
<keyword evidence="11" id="KW-0418">Kinase</keyword>
<dbReference type="InterPro" id="IPR050980">
    <property type="entry name" value="2C_sensor_his_kinase"/>
</dbReference>
<dbReference type="InterPro" id="IPR003660">
    <property type="entry name" value="HAMP_dom"/>
</dbReference>
<dbReference type="Pfam" id="PF00512">
    <property type="entry name" value="HisKA"/>
    <property type="match status" value="1"/>
</dbReference>
<evidence type="ECO:0000256" key="17">
    <source>
        <dbReference type="ARBA" id="ARBA00023012"/>
    </source>
</evidence>
<keyword evidence="14" id="KW-0460">Magnesium</keyword>
<evidence type="ECO:0000256" key="11">
    <source>
        <dbReference type="ARBA" id="ARBA00022777"/>
    </source>
</evidence>
<dbReference type="SUPFAM" id="SSF47384">
    <property type="entry name" value="Homodimeric domain of signal transducing histidine kinase"/>
    <property type="match status" value="1"/>
</dbReference>
<keyword evidence="9 23" id="KW-0812">Transmembrane</keyword>
<dbReference type="PRINTS" id="PR00344">
    <property type="entry name" value="BCTRLSENSOR"/>
</dbReference>
<feature type="transmembrane region" description="Helical" evidence="23">
    <location>
        <begin position="143"/>
        <end position="165"/>
    </location>
</feature>
<evidence type="ECO:0000256" key="21">
    <source>
        <dbReference type="ARBA" id="ARBA00040454"/>
    </source>
</evidence>
<evidence type="ECO:0000256" key="9">
    <source>
        <dbReference type="ARBA" id="ARBA00022692"/>
    </source>
</evidence>
<reference evidence="26 27" key="1">
    <citation type="submission" date="2012-05" db="EMBL/GenBank/DDBJ databases">
        <authorList>
            <person name="Harkins D.M."/>
            <person name="Madupu R."/>
            <person name="Durkin A.S."/>
            <person name="Torralba M."/>
            <person name="Methe B."/>
            <person name="Sutton G.G."/>
            <person name="Nelson K.E."/>
        </authorList>
    </citation>
    <scope>NUCLEOTIDE SEQUENCE [LARGE SCALE GENOMIC DNA]</scope>
    <source>
        <strain evidence="26 27">F0489</strain>
    </source>
</reference>
<keyword evidence="6" id="KW-1003">Cell membrane</keyword>
<evidence type="ECO:0000259" key="25">
    <source>
        <dbReference type="PROSITE" id="PS50885"/>
    </source>
</evidence>
<dbReference type="eggNOG" id="COG2205">
    <property type="taxonomic scope" value="Bacteria"/>
</dbReference>
<dbReference type="GO" id="GO:0005524">
    <property type="term" value="F:ATP binding"/>
    <property type="evidence" value="ECO:0007669"/>
    <property type="project" value="UniProtKB-KW"/>
</dbReference>
<dbReference type="PANTHER" id="PTHR44936:SF9">
    <property type="entry name" value="SENSOR PROTEIN CREC"/>
    <property type="match status" value="1"/>
</dbReference>
<dbReference type="EC" id="2.7.13.3" evidence="5"/>
<evidence type="ECO:0000256" key="20">
    <source>
        <dbReference type="ARBA" id="ARBA00023211"/>
    </source>
</evidence>
<comment type="cofactor">
    <cofactor evidence="2">
        <name>Mn(2+)</name>
        <dbReference type="ChEBI" id="CHEBI:29035"/>
    </cofactor>
</comment>
<evidence type="ECO:0000313" key="26">
    <source>
        <dbReference type="EMBL" id="EJF46602.1"/>
    </source>
</evidence>
<dbReference type="Proteomes" id="UP000002941">
    <property type="component" value="Unassembled WGS sequence"/>
</dbReference>
<dbReference type="AlphaFoldDB" id="J0NP93"/>
<evidence type="ECO:0000256" key="16">
    <source>
        <dbReference type="ARBA" id="ARBA00022989"/>
    </source>
</evidence>
<keyword evidence="13" id="KW-0067">ATP-binding</keyword>
<evidence type="ECO:0000256" key="5">
    <source>
        <dbReference type="ARBA" id="ARBA00012438"/>
    </source>
</evidence>
<dbReference type="Gene3D" id="6.10.340.10">
    <property type="match status" value="1"/>
</dbReference>
<keyword evidence="7" id="KW-0597">Phosphoprotein</keyword>
<dbReference type="InterPro" id="IPR003594">
    <property type="entry name" value="HATPase_dom"/>
</dbReference>
<evidence type="ECO:0000256" key="19">
    <source>
        <dbReference type="ARBA" id="ARBA00023026"/>
    </source>
</evidence>
<dbReference type="Gene3D" id="1.10.287.130">
    <property type="match status" value="1"/>
</dbReference>
<evidence type="ECO:0000256" key="4">
    <source>
        <dbReference type="ARBA" id="ARBA00004651"/>
    </source>
</evidence>
<dbReference type="PROSITE" id="PS50109">
    <property type="entry name" value="HIS_KIN"/>
    <property type="match status" value="1"/>
</dbReference>
<feature type="domain" description="HAMP" evidence="25">
    <location>
        <begin position="167"/>
        <end position="219"/>
    </location>
</feature>
<keyword evidence="16 23" id="KW-1133">Transmembrane helix</keyword>
<keyword evidence="27" id="KW-1185">Reference proteome</keyword>
<evidence type="ECO:0000256" key="23">
    <source>
        <dbReference type="SAM" id="Phobius"/>
    </source>
</evidence>
<keyword evidence="15" id="KW-0904">Protein phosphatase</keyword>
<keyword evidence="18" id="KW-0346">Stress response</keyword>
<dbReference type="EMBL" id="AKFT01000055">
    <property type="protein sequence ID" value="EJF46602.1"/>
    <property type="molecule type" value="Genomic_DNA"/>
</dbReference>
<evidence type="ECO:0000256" key="18">
    <source>
        <dbReference type="ARBA" id="ARBA00023016"/>
    </source>
</evidence>
<evidence type="ECO:0000313" key="27">
    <source>
        <dbReference type="Proteomes" id="UP000002941"/>
    </source>
</evidence>